<gene>
    <name evidence="2" type="ORF">ACFPZF_08055</name>
</gene>
<keyword evidence="1" id="KW-1133">Transmembrane helix</keyword>
<keyword evidence="1" id="KW-0472">Membrane</keyword>
<keyword evidence="3" id="KW-1185">Reference proteome</keyword>
<dbReference type="Proteomes" id="UP001596066">
    <property type="component" value="Unassembled WGS sequence"/>
</dbReference>
<protein>
    <submittedName>
        <fullName evidence="2">Uncharacterized protein</fullName>
    </submittedName>
</protein>
<keyword evidence="1" id="KW-0812">Transmembrane</keyword>
<dbReference type="RefSeq" id="WP_346143334.1">
    <property type="nucleotide sequence ID" value="NZ_BAAAUA010000013.1"/>
</dbReference>
<name>A0ABW0V734_9ACTN</name>
<organism evidence="2 3">
    <name type="scientific">Kitasatospora cinereorecta</name>
    <dbReference type="NCBI Taxonomy" id="285560"/>
    <lineage>
        <taxon>Bacteria</taxon>
        <taxon>Bacillati</taxon>
        <taxon>Actinomycetota</taxon>
        <taxon>Actinomycetes</taxon>
        <taxon>Kitasatosporales</taxon>
        <taxon>Streptomycetaceae</taxon>
        <taxon>Kitasatospora</taxon>
    </lineage>
</organism>
<accession>A0ABW0V734</accession>
<evidence type="ECO:0000256" key="1">
    <source>
        <dbReference type="SAM" id="Phobius"/>
    </source>
</evidence>
<evidence type="ECO:0000313" key="2">
    <source>
        <dbReference type="EMBL" id="MFC5641313.1"/>
    </source>
</evidence>
<sequence>MTTPSRPNPRTKNDVAHPAARRVRDIVAVVLFALGTAGLNAAAYTTDPRLGTACTSLCALAAATVLGRDDEQQ</sequence>
<dbReference type="EMBL" id="JBHSOC010000011">
    <property type="protein sequence ID" value="MFC5641313.1"/>
    <property type="molecule type" value="Genomic_DNA"/>
</dbReference>
<reference evidence="3" key="1">
    <citation type="journal article" date="2019" name="Int. J. Syst. Evol. Microbiol.">
        <title>The Global Catalogue of Microorganisms (GCM) 10K type strain sequencing project: providing services to taxonomists for standard genome sequencing and annotation.</title>
        <authorList>
            <consortium name="The Broad Institute Genomics Platform"/>
            <consortium name="The Broad Institute Genome Sequencing Center for Infectious Disease"/>
            <person name="Wu L."/>
            <person name="Ma J."/>
        </authorList>
    </citation>
    <scope>NUCLEOTIDE SEQUENCE [LARGE SCALE GENOMIC DNA]</scope>
    <source>
        <strain evidence="3">CGMCC 4.1622</strain>
    </source>
</reference>
<feature type="transmembrane region" description="Helical" evidence="1">
    <location>
        <begin position="26"/>
        <end position="44"/>
    </location>
</feature>
<evidence type="ECO:0000313" key="3">
    <source>
        <dbReference type="Proteomes" id="UP001596066"/>
    </source>
</evidence>
<proteinExistence type="predicted"/>
<comment type="caution">
    <text evidence="2">The sequence shown here is derived from an EMBL/GenBank/DDBJ whole genome shotgun (WGS) entry which is preliminary data.</text>
</comment>